<feature type="domain" description="DUF7282" evidence="4">
    <location>
        <begin position="45"/>
        <end position="153"/>
    </location>
</feature>
<sequence length="378" mass="40321">MSTRSTFGTVKRIGAILIAIAIVLAAGIIVGQAPAIFGIDQDPEASIVFDDQQGDGTNVTIDELTLSDGGFVVITDGSTDPIVVSEYLSSGTHENVTVELEEDDEPELFGQLTATVHQDTTEDETYAYDETDGEEDRPYLSDGFPVSDTATVTTTDDDALTDSFVVESLEIPTEATTNETIDIVAEIRNPTEFDTQQSVDFRVDGAVLEQQALELDGGETREVTFAINTTGSSPGEQTFGVYTDGDGAVEPIILEFHTEPTVDIVDADDENVTVSVAIPTDGFVAIEDNESVLGTSDELGPGEHENVTIELEESVDEDEELIATLYEGDPEEPDGAEPIEHDNETVETAFTIADVTADDESNGESDDPEADDQSDGNG</sequence>
<protein>
    <submittedName>
        <fullName evidence="5">DUF4179 domain-containing protein</fullName>
    </submittedName>
</protein>
<dbReference type="EMBL" id="VTAW01000011">
    <property type="protein sequence ID" value="TYT62021.1"/>
    <property type="molecule type" value="Genomic_DNA"/>
</dbReference>
<evidence type="ECO:0000313" key="5">
    <source>
        <dbReference type="EMBL" id="TYT62021.1"/>
    </source>
</evidence>
<keyword evidence="6" id="KW-1185">Reference proteome</keyword>
<name>A0A5D5ASN0_9EURY</name>
<dbReference type="Proteomes" id="UP000324104">
    <property type="component" value="Unassembled WGS sequence"/>
</dbReference>
<dbReference type="AlphaFoldDB" id="A0A5D5ASN0"/>
<feature type="domain" description="CARDB" evidence="3">
    <location>
        <begin position="164"/>
        <end position="249"/>
    </location>
</feature>
<feature type="region of interest" description="Disordered" evidence="1">
    <location>
        <begin position="352"/>
        <end position="378"/>
    </location>
</feature>
<gene>
    <name evidence="5" type="ORF">FYC77_09975</name>
</gene>
<evidence type="ECO:0000313" key="6">
    <source>
        <dbReference type="Proteomes" id="UP000324104"/>
    </source>
</evidence>
<dbReference type="Pfam" id="PF23951">
    <property type="entry name" value="DUF7282"/>
    <property type="match status" value="2"/>
</dbReference>
<comment type="caution">
    <text evidence="5">The sequence shown here is derived from an EMBL/GenBank/DDBJ whole genome shotgun (WGS) entry which is preliminary data.</text>
</comment>
<reference evidence="5 6" key="1">
    <citation type="submission" date="2019-08" db="EMBL/GenBank/DDBJ databases">
        <title>Archaea genome.</title>
        <authorList>
            <person name="Kajale S."/>
            <person name="Shouche Y."/>
            <person name="Deshpande N."/>
            <person name="Sharma A."/>
        </authorList>
    </citation>
    <scope>NUCLEOTIDE SEQUENCE [LARGE SCALE GENOMIC DNA]</scope>
    <source>
        <strain evidence="5 6">ESP3B_9</strain>
    </source>
</reference>
<evidence type="ECO:0000259" key="4">
    <source>
        <dbReference type="Pfam" id="PF23951"/>
    </source>
</evidence>
<feature type="domain" description="DUF7282" evidence="4">
    <location>
        <begin position="266"/>
        <end position="331"/>
    </location>
</feature>
<dbReference type="InterPro" id="IPR011635">
    <property type="entry name" value="CARDB"/>
</dbReference>
<dbReference type="InterPro" id="IPR055706">
    <property type="entry name" value="Slg1/2_DUF7282"/>
</dbReference>
<dbReference type="Pfam" id="PF07705">
    <property type="entry name" value="CARDB"/>
    <property type="match status" value="1"/>
</dbReference>
<keyword evidence="2" id="KW-0472">Membrane</keyword>
<organism evidence="5 6">
    <name type="scientific">Natrialba swarupiae</name>
    <dbReference type="NCBI Taxonomy" id="2448032"/>
    <lineage>
        <taxon>Archaea</taxon>
        <taxon>Methanobacteriati</taxon>
        <taxon>Methanobacteriota</taxon>
        <taxon>Stenosarchaea group</taxon>
        <taxon>Halobacteria</taxon>
        <taxon>Halobacteriales</taxon>
        <taxon>Natrialbaceae</taxon>
        <taxon>Natrialba</taxon>
    </lineage>
</organism>
<keyword evidence="2" id="KW-0812">Transmembrane</keyword>
<keyword evidence="2" id="KW-1133">Transmembrane helix</keyword>
<proteinExistence type="predicted"/>
<feature type="transmembrane region" description="Helical" evidence="2">
    <location>
        <begin position="12"/>
        <end position="31"/>
    </location>
</feature>
<dbReference type="RefSeq" id="WP_149081358.1">
    <property type="nucleotide sequence ID" value="NZ_VTAW01000011.1"/>
</dbReference>
<evidence type="ECO:0000256" key="2">
    <source>
        <dbReference type="SAM" id="Phobius"/>
    </source>
</evidence>
<feature type="compositionally biased region" description="Acidic residues" evidence="1">
    <location>
        <begin position="356"/>
        <end position="378"/>
    </location>
</feature>
<evidence type="ECO:0000259" key="3">
    <source>
        <dbReference type="Pfam" id="PF07705"/>
    </source>
</evidence>
<accession>A0A5D5ASN0</accession>
<dbReference type="InterPro" id="IPR013783">
    <property type="entry name" value="Ig-like_fold"/>
</dbReference>
<evidence type="ECO:0000256" key="1">
    <source>
        <dbReference type="SAM" id="MobiDB-lite"/>
    </source>
</evidence>
<dbReference type="Gene3D" id="2.60.40.10">
    <property type="entry name" value="Immunoglobulins"/>
    <property type="match status" value="1"/>
</dbReference>